<proteinExistence type="predicted"/>
<dbReference type="PIRSF" id="PIRSF038984">
    <property type="entry name" value="FAD_binding_protein"/>
    <property type="match status" value="1"/>
</dbReference>
<evidence type="ECO:0000259" key="1">
    <source>
        <dbReference type="Pfam" id="PF21688"/>
    </source>
</evidence>
<dbReference type="PANTHER" id="PTHR42842:SF3">
    <property type="entry name" value="FAD_NAD(P)-BINDING OXIDOREDUCTASE FAMILY PROTEIN"/>
    <property type="match status" value="1"/>
</dbReference>
<name>A0A2L2XC49_9FIRM</name>
<evidence type="ECO:0000313" key="3">
    <source>
        <dbReference type="Proteomes" id="UP000239549"/>
    </source>
</evidence>
<comment type="caution">
    <text evidence="2">The sequence shown here is derived from an EMBL/GenBank/DDBJ whole genome shotgun (WGS) entry which is preliminary data.</text>
</comment>
<organism evidence="2 3">
    <name type="scientific">Desulfocucumis palustris</name>
    <dbReference type="NCBI Taxonomy" id="1898651"/>
    <lineage>
        <taxon>Bacteria</taxon>
        <taxon>Bacillati</taxon>
        <taxon>Bacillota</taxon>
        <taxon>Clostridia</taxon>
        <taxon>Eubacteriales</taxon>
        <taxon>Desulfocucumaceae</taxon>
        <taxon>Desulfocucumis</taxon>
    </lineage>
</organism>
<reference evidence="3" key="1">
    <citation type="submission" date="2018-02" db="EMBL/GenBank/DDBJ databases">
        <title>Genome sequence of Desulfocucumis palustris strain NAW-5.</title>
        <authorList>
            <person name="Watanabe M."/>
            <person name="Kojima H."/>
            <person name="Fukui M."/>
        </authorList>
    </citation>
    <scope>NUCLEOTIDE SEQUENCE [LARGE SCALE GENOMIC DNA]</scope>
    <source>
        <strain evidence="3">NAW-5</strain>
    </source>
</reference>
<dbReference type="Proteomes" id="UP000239549">
    <property type="component" value="Unassembled WGS sequence"/>
</dbReference>
<dbReference type="PANTHER" id="PTHR42842">
    <property type="entry name" value="FAD/NAD(P)-BINDING OXIDOREDUCTASE"/>
    <property type="match status" value="1"/>
</dbReference>
<dbReference type="RefSeq" id="WP_104372150.1">
    <property type="nucleotide sequence ID" value="NZ_BFAV01000121.1"/>
</dbReference>
<dbReference type="EMBL" id="BFAV01000121">
    <property type="protein sequence ID" value="GBF33808.1"/>
    <property type="molecule type" value="Genomic_DNA"/>
</dbReference>
<sequence>MLRVSGIKLSLDEDKPQIIKKICKKLRVNERDIISWKIFRQSIDARKSNVIYFVYTVDVELQEEKTVLNRIKDRDVTVTPDMEYKYVRPGNEILYCRPVVAGTGPAGLFAGLLLAGMGYRPLLLERGADVDSRTKIVSRFWKTGRLDKECNVQFGEGGAGTFSDGKLTTLIKDRRCRRIIEEMVLAGAPEEITYSYKPHVGTDILKTVVKNIREKIVALGGEVRFHSRVTDIIVERNNLTGIVVNENEKMDVQAMIVAIGHSARDTFAMLHDRGVAMTPKAFSIGVRIEHPQELVDRAQYKQFAGHKRLGPAEYKLAYHSPGGRSAYTFCMCPGGTVVAAASEEGCVVTNGMSEYARSEGNANSALLVGVTPEDFGGSHPLAGVEFQRRWEKKAFELGGGHYGAPAQLVGDFLADRPSTVLGGVKPSYTRTVSPGELKNCLPDYVISTMREAILEFDGKLKGFALPEAVMTGVETRSSSPVRIQRNDHCCSSIAGLYPAGEGAGYAGGIVSAAVDGMKAAEHIIMKYEPMVKQPGHSGRPEKGD</sequence>
<evidence type="ECO:0000313" key="2">
    <source>
        <dbReference type="EMBL" id="GBF33808.1"/>
    </source>
</evidence>
<dbReference type="Pfam" id="PF21688">
    <property type="entry name" value="FAD-depend_C"/>
    <property type="match status" value="1"/>
</dbReference>
<feature type="domain" description="FAD-dependent protein C-terminal" evidence="1">
    <location>
        <begin position="281"/>
        <end position="477"/>
    </location>
</feature>
<dbReference type="SUPFAM" id="SSF51905">
    <property type="entry name" value="FAD/NAD(P)-binding domain"/>
    <property type="match status" value="1"/>
</dbReference>
<dbReference type="Gene3D" id="3.50.50.60">
    <property type="entry name" value="FAD/NAD(P)-binding domain"/>
    <property type="match status" value="2"/>
</dbReference>
<dbReference type="AlphaFoldDB" id="A0A2L2XC49"/>
<protein>
    <submittedName>
        <fullName evidence="2">NAD(FAD)-utilizing dehydrogenases</fullName>
    </submittedName>
</protein>
<dbReference type="InterPro" id="IPR028348">
    <property type="entry name" value="FAD-binding_protein"/>
</dbReference>
<keyword evidence="3" id="KW-1185">Reference proteome</keyword>
<accession>A0A2L2XC49</accession>
<gene>
    <name evidence="2" type="ORF">DCCM_2919</name>
</gene>
<dbReference type="Gene3D" id="3.30.70.2700">
    <property type="match status" value="1"/>
</dbReference>
<dbReference type="OrthoDB" id="9762921at2"/>
<dbReference type="InterPro" id="IPR036188">
    <property type="entry name" value="FAD/NAD-bd_sf"/>
</dbReference>
<dbReference type="InterPro" id="IPR049516">
    <property type="entry name" value="FAD-depend_C"/>
</dbReference>